<keyword evidence="1 4" id="KW-0479">Metal-binding</keyword>
<dbReference type="EC" id="3.5.4.31" evidence="4"/>
<feature type="binding site" evidence="4">
    <location>
        <position position="301"/>
    </location>
    <ligand>
        <name>Zn(2+)</name>
        <dbReference type="ChEBI" id="CHEBI:29105"/>
    </ligand>
</feature>
<comment type="caution">
    <text evidence="4">Lacks conserved residue(s) required for the propagation of feature annotation.</text>
</comment>
<comment type="similarity">
    <text evidence="4">Belongs to the metallo-dependent hydrolases superfamily. MTA/SAH deaminase family.</text>
</comment>
<evidence type="ECO:0000256" key="4">
    <source>
        <dbReference type="HAMAP-Rule" id="MF_01281"/>
    </source>
</evidence>
<evidence type="ECO:0000259" key="5">
    <source>
        <dbReference type="Pfam" id="PF01979"/>
    </source>
</evidence>
<dbReference type="HAMAP" id="MF_01281">
    <property type="entry name" value="MTA_SAH_deamin"/>
    <property type="match status" value="1"/>
</dbReference>
<feature type="binding site" evidence="4">
    <location>
        <position position="94"/>
    </location>
    <ligand>
        <name>substrate</name>
    </ligand>
</feature>
<proteinExistence type="inferred from homology"/>
<dbReference type="Gene3D" id="2.30.40.10">
    <property type="entry name" value="Urease, subunit C, domain 1"/>
    <property type="match status" value="1"/>
</dbReference>
<feature type="binding site" evidence="4">
    <location>
        <position position="213"/>
    </location>
    <ligand>
        <name>Zn(2+)</name>
        <dbReference type="ChEBI" id="CHEBI:29105"/>
    </ligand>
</feature>
<dbReference type="Proteomes" id="UP000078454">
    <property type="component" value="Unassembled WGS sequence"/>
</dbReference>
<feature type="binding site" evidence="4">
    <location>
        <position position="67"/>
    </location>
    <ligand>
        <name>Zn(2+)</name>
        <dbReference type="ChEBI" id="CHEBI:29105"/>
    </ligand>
</feature>
<keyword evidence="2 4" id="KW-0378">Hydrolase</keyword>
<feature type="binding site" evidence="4">
    <location>
        <position position="65"/>
    </location>
    <ligand>
        <name>Zn(2+)</name>
        <dbReference type="ChEBI" id="CHEBI:29105"/>
    </ligand>
</feature>
<comment type="function">
    <text evidence="4">Catalyzes the deamination of 5-methylthioadenosine and S-adenosyl-L-homocysteine into 5-methylthioinosine and S-inosyl-L-homocysteine, respectively. Is also able to deaminate adenosine.</text>
</comment>
<dbReference type="FunFam" id="3.20.20.140:FF:000014">
    <property type="entry name" value="5-methylthioadenosine/S-adenosylhomocysteine deaminase"/>
    <property type="match status" value="1"/>
</dbReference>
<comment type="catalytic activity">
    <reaction evidence="4">
        <text>S-adenosyl-L-homocysteine + H2O + H(+) = S-inosyl-L-homocysteine + NH4(+)</text>
        <dbReference type="Rhea" id="RHEA:20716"/>
        <dbReference type="ChEBI" id="CHEBI:15377"/>
        <dbReference type="ChEBI" id="CHEBI:15378"/>
        <dbReference type="ChEBI" id="CHEBI:28938"/>
        <dbReference type="ChEBI" id="CHEBI:57856"/>
        <dbReference type="ChEBI" id="CHEBI:57985"/>
        <dbReference type="EC" id="3.5.4.28"/>
    </reaction>
</comment>
<dbReference type="InterPro" id="IPR050287">
    <property type="entry name" value="MTA/SAH_deaminase"/>
</dbReference>
<dbReference type="GO" id="GO:0046872">
    <property type="term" value="F:metal ion binding"/>
    <property type="evidence" value="ECO:0007669"/>
    <property type="project" value="UniProtKB-KW"/>
</dbReference>
<sequence>MKKTLISNGIFIANKEDKTSIKGCMVIEGSQITYIGTEVPEPLESYDEVIDGTNKLYMPGLVNTHGHAAMSLLRGYGDDLALQVWLEEKMWPMEGKFTSQDVKWGTRLSILEMIKGGTTTFVDMYDHMNEVALAVEESGMRGVLTRGVIGLCPPDVQTAKLNEATEFAKNWHGKADGRITTMMSPHAPYTCPPDYIERIVQAAHDLNLPIHTHMSETRREVEGNVEQYGVRPVAHLEKLGVFSRPTLVAHGVHLNDEEIAILKQYDVRVSHNPGSNLKLASGVARLPELLRSGVKVSLGTDGAASNNNLDMFEEMRLAALIHKGVTGDPLAIPAKEALLLGTRMGAESIWLEDVGLLEIGMKADFIALDIDQPHFLPKTDFVSHIVYSACAKDVVDVCVDGTWIVRKGECLTLDEEKIKREFEICFDRLKG</sequence>
<keyword evidence="3 4" id="KW-0862">Zinc</keyword>
<dbReference type="PANTHER" id="PTHR43794">
    <property type="entry name" value="AMINOHYDROLASE SSNA-RELATED"/>
    <property type="match status" value="1"/>
</dbReference>
<dbReference type="Pfam" id="PF01979">
    <property type="entry name" value="Amidohydro_1"/>
    <property type="match status" value="1"/>
</dbReference>
<comment type="cofactor">
    <cofactor evidence="4">
        <name>Zn(2+)</name>
        <dbReference type="ChEBI" id="CHEBI:29105"/>
    </cofactor>
    <text evidence="4">Binds 1 zinc ion per subunit.</text>
</comment>
<organism evidence="6 7">
    <name type="scientific">Paenibacillus oryzisoli</name>
    <dbReference type="NCBI Taxonomy" id="1850517"/>
    <lineage>
        <taxon>Bacteria</taxon>
        <taxon>Bacillati</taxon>
        <taxon>Bacillota</taxon>
        <taxon>Bacilli</taxon>
        <taxon>Bacillales</taxon>
        <taxon>Paenibacillaceae</taxon>
        <taxon>Paenibacillus</taxon>
    </lineage>
</organism>
<keyword evidence="7" id="KW-1185">Reference proteome</keyword>
<dbReference type="GO" id="GO:0050270">
    <property type="term" value="F:S-adenosylhomocysteine deaminase activity"/>
    <property type="evidence" value="ECO:0007669"/>
    <property type="project" value="UniProtKB-UniRule"/>
</dbReference>
<dbReference type="SUPFAM" id="SSF51338">
    <property type="entry name" value="Composite domain of metallo-dependent hydrolases"/>
    <property type="match status" value="1"/>
</dbReference>
<dbReference type="RefSeq" id="WP_068670260.1">
    <property type="nucleotide sequence ID" value="NZ_LYPB01000091.1"/>
</dbReference>
<evidence type="ECO:0000256" key="2">
    <source>
        <dbReference type="ARBA" id="ARBA00022801"/>
    </source>
</evidence>
<comment type="caution">
    <text evidence="6">The sequence shown here is derived from an EMBL/GenBank/DDBJ whole genome shotgun (WGS) entry which is preliminary data.</text>
</comment>
<dbReference type="PANTHER" id="PTHR43794:SF11">
    <property type="entry name" value="AMIDOHYDROLASE-RELATED DOMAIN-CONTAINING PROTEIN"/>
    <property type="match status" value="1"/>
</dbReference>
<dbReference type="Gene3D" id="3.20.20.140">
    <property type="entry name" value="Metal-dependent hydrolases"/>
    <property type="match status" value="1"/>
</dbReference>
<feature type="binding site" evidence="4">
    <location>
        <position position="301"/>
    </location>
    <ligand>
        <name>substrate</name>
    </ligand>
</feature>
<gene>
    <name evidence="4" type="primary">mtaD</name>
    <name evidence="6" type="ORF">A8708_11675</name>
</gene>
<dbReference type="InterPro" id="IPR032466">
    <property type="entry name" value="Metal_Hydrolase"/>
</dbReference>
<dbReference type="InterPro" id="IPR006680">
    <property type="entry name" value="Amidohydro-rel"/>
</dbReference>
<dbReference type="AlphaFoldDB" id="A0A197ZZ11"/>
<comment type="catalytic activity">
    <reaction evidence="4">
        <text>S-methyl-5'-thioadenosine + H2O + H(+) = S-methyl-5'-thioinosine + NH4(+)</text>
        <dbReference type="Rhea" id="RHEA:25025"/>
        <dbReference type="ChEBI" id="CHEBI:15377"/>
        <dbReference type="ChEBI" id="CHEBI:15378"/>
        <dbReference type="ChEBI" id="CHEBI:17509"/>
        <dbReference type="ChEBI" id="CHEBI:28938"/>
        <dbReference type="ChEBI" id="CHEBI:48595"/>
        <dbReference type="EC" id="3.5.4.31"/>
    </reaction>
</comment>
<feature type="domain" description="Amidohydrolase-related" evidence="5">
    <location>
        <begin position="57"/>
        <end position="403"/>
    </location>
</feature>
<feature type="binding site" evidence="4">
    <location>
        <position position="146"/>
    </location>
    <ligand>
        <name>substrate</name>
    </ligand>
</feature>
<dbReference type="GO" id="GO:0090614">
    <property type="term" value="F:5'-methylthioadenosine deaminase activity"/>
    <property type="evidence" value="ECO:0007669"/>
    <property type="project" value="UniProtKB-UniRule"/>
</dbReference>
<dbReference type="STRING" id="1850517.A8708_11675"/>
<reference evidence="6 7" key="1">
    <citation type="submission" date="2016-05" db="EMBL/GenBank/DDBJ databases">
        <title>Paenibacillus sp. 1ZS3-15 nov., isolated from the rhizosphere soil.</title>
        <authorList>
            <person name="Zhang X.X."/>
            <person name="Zhang J."/>
        </authorList>
    </citation>
    <scope>NUCLEOTIDE SEQUENCE [LARGE SCALE GENOMIC DNA]</scope>
    <source>
        <strain evidence="6 7">1ZS3-15</strain>
    </source>
</reference>
<dbReference type="EC" id="3.5.4.28" evidence="4"/>
<protein>
    <recommendedName>
        <fullName evidence="4">5-methylthioadenosine/S-adenosylhomocysteine deaminase</fullName>
        <shortName evidence="4">MTA/SAH deaminase</shortName>
        <ecNumber evidence="4">3.5.4.28</ecNumber>
        <ecNumber evidence="4">3.5.4.31</ecNumber>
    </recommendedName>
</protein>
<accession>A0A197ZZ11</accession>
<feature type="binding site" evidence="4">
    <location>
        <position position="186"/>
    </location>
    <ligand>
        <name>substrate</name>
    </ligand>
</feature>
<dbReference type="CDD" id="cd01298">
    <property type="entry name" value="ATZ_TRZ_like"/>
    <property type="match status" value="1"/>
</dbReference>
<evidence type="ECO:0000313" key="6">
    <source>
        <dbReference type="EMBL" id="OAS14021.1"/>
    </source>
</evidence>
<dbReference type="SUPFAM" id="SSF51556">
    <property type="entry name" value="Metallo-dependent hydrolases"/>
    <property type="match status" value="1"/>
</dbReference>
<dbReference type="InterPro" id="IPR011059">
    <property type="entry name" value="Metal-dep_hydrolase_composite"/>
</dbReference>
<evidence type="ECO:0000313" key="7">
    <source>
        <dbReference type="Proteomes" id="UP000078454"/>
    </source>
</evidence>
<name>A0A197ZZ11_9BACL</name>
<evidence type="ECO:0000256" key="1">
    <source>
        <dbReference type="ARBA" id="ARBA00022723"/>
    </source>
</evidence>
<dbReference type="InterPro" id="IPR023512">
    <property type="entry name" value="Deaminase_MtaD/DadD"/>
</dbReference>
<dbReference type="EMBL" id="LYPB01000091">
    <property type="protein sequence ID" value="OAS14021.1"/>
    <property type="molecule type" value="Genomic_DNA"/>
</dbReference>
<dbReference type="OrthoDB" id="9807210at2"/>
<feature type="binding site" evidence="4">
    <location>
        <position position="216"/>
    </location>
    <ligand>
        <name>substrate</name>
    </ligand>
</feature>
<evidence type="ECO:0000256" key="3">
    <source>
        <dbReference type="ARBA" id="ARBA00022833"/>
    </source>
</evidence>